<gene>
    <name evidence="2" type="ORF">NQ317_001671</name>
</gene>
<dbReference type="EMBL" id="JAPWTJ010003058">
    <property type="protein sequence ID" value="KAJ8963494.1"/>
    <property type="molecule type" value="Genomic_DNA"/>
</dbReference>
<dbReference type="Gene3D" id="1.20.140.150">
    <property type="match status" value="1"/>
</dbReference>
<feature type="transmembrane region" description="Helical" evidence="1">
    <location>
        <begin position="96"/>
        <end position="115"/>
    </location>
</feature>
<dbReference type="InterPro" id="IPR051072">
    <property type="entry name" value="CACNG_subunit"/>
</dbReference>
<keyword evidence="1" id="KW-0812">Transmembrane</keyword>
<dbReference type="Proteomes" id="UP001162164">
    <property type="component" value="Unassembled WGS sequence"/>
</dbReference>
<keyword evidence="3" id="KW-1185">Reference proteome</keyword>
<keyword evidence="1" id="KW-0472">Membrane</keyword>
<sequence>MGLYKNVMALMGELGIKEKQKCETTQHFLKLNCYDVIAIEDSNRNFPCSVEEDMPSLSCSLVKYNMWEDVTSSDLGIWTTLNFAQYFVSRMRSSTLLTGLAIVLLLIATIFSFLGHCKDDSMAIIACGFFYPWSSVEPFLGISDCREVAEGRGYVNHVGLFLGTALVIFSSAISETLAEIWEYDKETPWGPKFDHQYGWCFFVAGLSFIMANSAALFSILAYLNRFSSVDDMVMQMVPGAKRKLCEHNHLSSDFLIKHINASTTQYDPLPAHSKYDTESGPLLNKTPPDVCSTNKLPDFGLEALDPLGAMASALDPSHSSAQTLAGQTIPIVIKKHNMSPPLSFSNLPSKYGTIHYSGGSMHQDFFGISGIEESTSFSDYYGKSKTLQQPRRKKKCVAIETFQVPESSFADFGGKRTNSEFGFSGSAV</sequence>
<protein>
    <submittedName>
        <fullName evidence="2">Uncharacterized protein</fullName>
    </submittedName>
</protein>
<dbReference type="PANTHER" id="PTHR12107">
    <property type="entry name" value="VOLTAGE-DEPENDENT CALCIUM CHANNEL GAMMA SUBUNIT"/>
    <property type="match status" value="1"/>
</dbReference>
<accession>A0ABQ9ISL4</accession>
<feature type="transmembrane region" description="Helical" evidence="1">
    <location>
        <begin position="196"/>
        <end position="223"/>
    </location>
</feature>
<feature type="transmembrane region" description="Helical" evidence="1">
    <location>
        <begin position="154"/>
        <end position="173"/>
    </location>
</feature>
<proteinExistence type="predicted"/>
<dbReference type="PANTHER" id="PTHR12107:SF0">
    <property type="entry name" value="STARGAZIN (MAMMALIAN CALCIUM CHANNEL) HOMOLOG"/>
    <property type="match status" value="1"/>
</dbReference>
<comment type="caution">
    <text evidence="2">The sequence shown here is derived from an EMBL/GenBank/DDBJ whole genome shotgun (WGS) entry which is preliminary data.</text>
</comment>
<organism evidence="2 3">
    <name type="scientific">Molorchus minor</name>
    <dbReference type="NCBI Taxonomy" id="1323400"/>
    <lineage>
        <taxon>Eukaryota</taxon>
        <taxon>Metazoa</taxon>
        <taxon>Ecdysozoa</taxon>
        <taxon>Arthropoda</taxon>
        <taxon>Hexapoda</taxon>
        <taxon>Insecta</taxon>
        <taxon>Pterygota</taxon>
        <taxon>Neoptera</taxon>
        <taxon>Endopterygota</taxon>
        <taxon>Coleoptera</taxon>
        <taxon>Polyphaga</taxon>
        <taxon>Cucujiformia</taxon>
        <taxon>Chrysomeloidea</taxon>
        <taxon>Cerambycidae</taxon>
        <taxon>Lamiinae</taxon>
        <taxon>Monochamini</taxon>
        <taxon>Molorchus</taxon>
    </lineage>
</organism>
<evidence type="ECO:0000256" key="1">
    <source>
        <dbReference type="SAM" id="Phobius"/>
    </source>
</evidence>
<keyword evidence="1" id="KW-1133">Transmembrane helix</keyword>
<evidence type="ECO:0000313" key="3">
    <source>
        <dbReference type="Proteomes" id="UP001162164"/>
    </source>
</evidence>
<name>A0ABQ9ISL4_9CUCU</name>
<evidence type="ECO:0000313" key="2">
    <source>
        <dbReference type="EMBL" id="KAJ8963494.1"/>
    </source>
</evidence>
<reference evidence="2" key="1">
    <citation type="journal article" date="2023" name="Insect Mol. Biol.">
        <title>Genome sequencing provides insights into the evolution of gene families encoding plant cell wall-degrading enzymes in longhorned beetles.</title>
        <authorList>
            <person name="Shin N.R."/>
            <person name="Okamura Y."/>
            <person name="Kirsch R."/>
            <person name="Pauchet Y."/>
        </authorList>
    </citation>
    <scope>NUCLEOTIDE SEQUENCE</scope>
    <source>
        <strain evidence="2">MMC_N1</strain>
    </source>
</reference>